<keyword evidence="7" id="KW-0539">Nucleus</keyword>
<keyword evidence="3" id="KW-0805">Transcription regulation</keyword>
<accession>A0ABM0GSK0</accession>
<dbReference type="InterPro" id="IPR039250">
    <property type="entry name" value="CREBL2/REPTOR-BP"/>
</dbReference>
<keyword evidence="6" id="KW-0804">Transcription</keyword>
<comment type="similarity">
    <text evidence="2">Belongs to the bZIP family. ATF subfamily.</text>
</comment>
<evidence type="ECO:0000256" key="1">
    <source>
        <dbReference type="ARBA" id="ARBA00004123"/>
    </source>
</evidence>
<comment type="subcellular location">
    <subcellularLocation>
        <location evidence="1">Nucleus</location>
    </subcellularLocation>
</comment>
<dbReference type="Proteomes" id="UP000694865">
    <property type="component" value="Unplaced"/>
</dbReference>
<organism evidence="10 11">
    <name type="scientific">Saccoglossus kowalevskii</name>
    <name type="common">Acorn worm</name>
    <dbReference type="NCBI Taxonomy" id="10224"/>
    <lineage>
        <taxon>Eukaryota</taxon>
        <taxon>Metazoa</taxon>
        <taxon>Hemichordata</taxon>
        <taxon>Enteropneusta</taxon>
        <taxon>Harrimaniidae</taxon>
        <taxon>Saccoglossus</taxon>
    </lineage>
</organism>
<dbReference type="PANTHER" id="PTHR21051:SF4">
    <property type="entry name" value="CAMP-RESPONSIVE ELEMENT-BINDING PROTEIN-LIKE 2"/>
    <property type="match status" value="1"/>
</dbReference>
<name>A0ABM0GSK0_SACKO</name>
<feature type="domain" description="BZIP" evidence="9">
    <location>
        <begin position="39"/>
        <end position="90"/>
    </location>
</feature>
<keyword evidence="10" id="KW-1185">Reference proteome</keyword>
<sequence length="135" mass="15355">MKGDIIKKDENKGKKVSGGKVKKPGKRGRKPSKIDQKAKLERSRQSARECRARKKMRYQHLEDAVMKKEKEICKLRDELETYKKWCKSLDDGVIPVELKTSLKLTTQASVKTNTASHSSGSKGIKLFIPKTRLTV</sequence>
<protein>
    <submittedName>
        <fullName evidence="11">cAMP-responsive element-binding protein-like 2-like</fullName>
    </submittedName>
</protein>
<evidence type="ECO:0000256" key="4">
    <source>
        <dbReference type="ARBA" id="ARBA00023125"/>
    </source>
</evidence>
<dbReference type="Gene3D" id="1.20.5.170">
    <property type="match status" value="1"/>
</dbReference>
<dbReference type="PANTHER" id="PTHR21051">
    <property type="entry name" value="CAMP-RESPONSIVE ELEMENT-BINDING PROTEIN-LIKE 2"/>
    <property type="match status" value="1"/>
</dbReference>
<feature type="compositionally biased region" description="Basic and acidic residues" evidence="8">
    <location>
        <begin position="1"/>
        <end position="13"/>
    </location>
</feature>
<keyword evidence="4" id="KW-0238">DNA-binding</keyword>
<proteinExistence type="inferred from homology"/>
<feature type="compositionally biased region" description="Basic and acidic residues" evidence="8">
    <location>
        <begin position="32"/>
        <end position="50"/>
    </location>
</feature>
<feature type="region of interest" description="Disordered" evidence="8">
    <location>
        <begin position="1"/>
        <end position="54"/>
    </location>
</feature>
<evidence type="ECO:0000313" key="10">
    <source>
        <dbReference type="Proteomes" id="UP000694865"/>
    </source>
</evidence>
<dbReference type="RefSeq" id="XP_002736447.1">
    <property type="nucleotide sequence ID" value="XM_002736401.2"/>
</dbReference>
<evidence type="ECO:0000259" key="9">
    <source>
        <dbReference type="Pfam" id="PF00170"/>
    </source>
</evidence>
<dbReference type="CDD" id="cd14709">
    <property type="entry name" value="bZIP_CREBL2"/>
    <property type="match status" value="1"/>
</dbReference>
<evidence type="ECO:0000256" key="5">
    <source>
        <dbReference type="ARBA" id="ARBA00023159"/>
    </source>
</evidence>
<evidence type="ECO:0000256" key="6">
    <source>
        <dbReference type="ARBA" id="ARBA00023163"/>
    </source>
</evidence>
<dbReference type="GeneID" id="100374126"/>
<dbReference type="InterPro" id="IPR046347">
    <property type="entry name" value="bZIP_sf"/>
</dbReference>
<keyword evidence="5" id="KW-0010">Activator</keyword>
<evidence type="ECO:0000256" key="8">
    <source>
        <dbReference type="SAM" id="MobiDB-lite"/>
    </source>
</evidence>
<evidence type="ECO:0000313" key="11">
    <source>
        <dbReference type="RefSeq" id="XP_002736447.1"/>
    </source>
</evidence>
<dbReference type="InterPro" id="IPR004827">
    <property type="entry name" value="bZIP"/>
</dbReference>
<evidence type="ECO:0000256" key="7">
    <source>
        <dbReference type="ARBA" id="ARBA00023242"/>
    </source>
</evidence>
<reference evidence="11" key="1">
    <citation type="submission" date="2025-08" db="UniProtKB">
        <authorList>
            <consortium name="RefSeq"/>
        </authorList>
    </citation>
    <scope>IDENTIFICATION</scope>
    <source>
        <tissue evidence="11">Testes</tissue>
    </source>
</reference>
<dbReference type="SUPFAM" id="SSF57959">
    <property type="entry name" value="Leucine zipper domain"/>
    <property type="match status" value="1"/>
</dbReference>
<feature type="compositionally biased region" description="Basic residues" evidence="8">
    <location>
        <begin position="14"/>
        <end position="31"/>
    </location>
</feature>
<gene>
    <name evidence="11" type="primary">LOC100374126</name>
</gene>
<evidence type="ECO:0000256" key="2">
    <source>
        <dbReference type="ARBA" id="ARBA00009050"/>
    </source>
</evidence>
<dbReference type="Pfam" id="PF00170">
    <property type="entry name" value="bZIP_1"/>
    <property type="match status" value="1"/>
</dbReference>
<evidence type="ECO:0000256" key="3">
    <source>
        <dbReference type="ARBA" id="ARBA00023015"/>
    </source>
</evidence>